<accession>A0AAJ7X7G3</accession>
<name>A0AAJ7X7G3_PETMA</name>
<organism evidence="5 6">
    <name type="scientific">Petromyzon marinus</name>
    <name type="common">Sea lamprey</name>
    <dbReference type="NCBI Taxonomy" id="7757"/>
    <lineage>
        <taxon>Eukaryota</taxon>
        <taxon>Metazoa</taxon>
        <taxon>Chordata</taxon>
        <taxon>Craniata</taxon>
        <taxon>Vertebrata</taxon>
        <taxon>Cyclostomata</taxon>
        <taxon>Hyperoartia</taxon>
        <taxon>Petromyzontiformes</taxon>
        <taxon>Petromyzontidae</taxon>
        <taxon>Petromyzon</taxon>
    </lineage>
</organism>
<gene>
    <name evidence="6" type="primary">LOC116950277</name>
</gene>
<feature type="coiled-coil region" evidence="2">
    <location>
        <begin position="81"/>
        <end position="115"/>
    </location>
</feature>
<dbReference type="GeneID" id="116950277"/>
<dbReference type="AlphaFoldDB" id="A0AAJ7X7G3"/>
<dbReference type="InterPro" id="IPR040370">
    <property type="entry name" value="CCDC74A/CCDC74B/CCDC92"/>
</dbReference>
<protein>
    <submittedName>
        <fullName evidence="6">Coiled-coil domain-containing protein 92-like isoform X1</fullName>
    </submittedName>
</protein>
<dbReference type="InterPro" id="IPR039496">
    <property type="entry name" value="CCDC92/74_N"/>
</dbReference>
<sequence length="348" mass="38532">MAEDRCHGGVLEPWEPASRARLERAKEALQAEQHAHSQRLGLLHSEIAQLQRHCADLTFEVVMKTAPSEGELWSKDEKSVDEALERSVWELEAQLRDKEQEKQELTEQIDQTLVVIAALEGGMRGQEREYLEEIKQKSHRMHVMAHELEQQRSTIAHLTTQLHHVRGRLSSGKGYPPPKADSATGRGASPAAVRGPPAGKDHGDRRQSSIVRQSYISPKYSVRSAAVRSMSLDSLTDMPDPGLFLSPVLDSWVSPRVVGNPCLYLYDMPDPSAFLPCQDTGIHGCGSQMPRERVLNDKECNNAVCLSQTGLDDAQSQTAGLVRLSQTLPNVPTPKVTCLKQGKKTKAL</sequence>
<dbReference type="PANTHER" id="PTHR14882:SF1">
    <property type="entry name" value="CCDC92 DOMAIN-CONTAINING PROTEIN"/>
    <property type="match status" value="1"/>
</dbReference>
<keyword evidence="1 2" id="KW-0175">Coiled coil</keyword>
<dbReference type="PANTHER" id="PTHR14882">
    <property type="entry name" value="COILED-COIL DOMAIN-CONTAINING 74A"/>
    <property type="match status" value="1"/>
</dbReference>
<feature type="region of interest" description="Disordered" evidence="3">
    <location>
        <begin position="166"/>
        <end position="212"/>
    </location>
</feature>
<dbReference type="Pfam" id="PF14916">
    <property type="entry name" value="CCDC92"/>
    <property type="match status" value="1"/>
</dbReference>
<dbReference type="Proteomes" id="UP001318040">
    <property type="component" value="Chromosome 38"/>
</dbReference>
<keyword evidence="5" id="KW-1185">Reference proteome</keyword>
<evidence type="ECO:0000256" key="1">
    <source>
        <dbReference type="ARBA" id="ARBA00023054"/>
    </source>
</evidence>
<dbReference type="RefSeq" id="XP_032823852.1">
    <property type="nucleotide sequence ID" value="XM_032967961.1"/>
</dbReference>
<evidence type="ECO:0000259" key="4">
    <source>
        <dbReference type="Pfam" id="PF14916"/>
    </source>
</evidence>
<evidence type="ECO:0000256" key="3">
    <source>
        <dbReference type="SAM" id="MobiDB-lite"/>
    </source>
</evidence>
<evidence type="ECO:0000313" key="6">
    <source>
        <dbReference type="RefSeq" id="XP_032823852.1"/>
    </source>
</evidence>
<dbReference type="KEGG" id="pmrn:116950277"/>
<evidence type="ECO:0000256" key="2">
    <source>
        <dbReference type="SAM" id="Coils"/>
    </source>
</evidence>
<evidence type="ECO:0000313" key="5">
    <source>
        <dbReference type="Proteomes" id="UP001318040"/>
    </source>
</evidence>
<feature type="domain" description="CCDC92/74 N-terminal" evidence="4">
    <location>
        <begin position="33"/>
        <end position="69"/>
    </location>
</feature>
<proteinExistence type="predicted"/>
<reference evidence="6" key="1">
    <citation type="submission" date="2025-08" db="UniProtKB">
        <authorList>
            <consortium name="RefSeq"/>
        </authorList>
    </citation>
    <scope>IDENTIFICATION</scope>
    <source>
        <tissue evidence="6">Sperm</tissue>
    </source>
</reference>